<feature type="transmembrane region" description="Helical" evidence="19">
    <location>
        <begin position="174"/>
        <end position="193"/>
    </location>
</feature>
<dbReference type="UniPathway" id="UPA00557">
    <property type="reaction ID" value="UER00614"/>
</dbReference>
<keyword evidence="8" id="KW-1003">Cell membrane</keyword>
<dbReference type="HOGENOM" id="CLU_037294_3_3_7"/>
<evidence type="ECO:0000256" key="4">
    <source>
        <dbReference type="ARBA" id="ARBA00005189"/>
    </source>
</evidence>
<reference evidence="20 21" key="1">
    <citation type="journal article" date="2015" name="Genome Announc.">
        <title>Genomes of Geoalkalibacter ferrihydriticus Z-0531T and Geoalkalibacter subterraneus Red1T, Two Haloalkaliphilic Metal-Reducing Deltaproteobacteria.</title>
        <authorList>
            <person name="Badalamenti J.P."/>
            <person name="Krajmalnik-Brown R."/>
            <person name="Torres C.I."/>
            <person name="Bond D.R."/>
        </authorList>
    </citation>
    <scope>NUCLEOTIDE SEQUENCE [LARGE SCALE GENOMIC DNA]</scope>
    <source>
        <strain evidence="20 21">Red1</strain>
    </source>
</reference>
<keyword evidence="17" id="KW-1208">Phospholipid metabolism</keyword>
<dbReference type="GO" id="GO:0004605">
    <property type="term" value="F:phosphatidate cytidylyltransferase activity"/>
    <property type="evidence" value="ECO:0007669"/>
    <property type="project" value="UniProtKB-EC"/>
</dbReference>
<accession>A0A0B5FS56</accession>
<gene>
    <name evidence="20" type="ORF">GSUB_10955</name>
</gene>
<feature type="transmembrane region" description="Helical" evidence="19">
    <location>
        <begin position="134"/>
        <end position="153"/>
    </location>
</feature>
<keyword evidence="10 18" id="KW-0808">Transferase</keyword>
<name>A0A0B5FS56_9BACT</name>
<evidence type="ECO:0000256" key="13">
    <source>
        <dbReference type="ARBA" id="ARBA00022989"/>
    </source>
</evidence>
<keyword evidence="11 18" id="KW-0812">Transmembrane</keyword>
<sequence>MKERIITGIIALPALILYVYFAGPFLFSLLVFVVTALALNEFHQIVLPDGRWVERHLATGLGALLSLLIASMNTVPVLAGLSLVTVFWLAWFLFRFHDLETVMQQIGLIFLGIFYLVIPLAHLGALATLDSGKLWIFFILLLTMASDTAAYFVGVSLGRHKLYPAISPNKSIEGAVGGMAGAALAVVIATMWFLPEIGFLDGLFLALILGPLAQIGDLIESMLKRSFGVKDSGGLIPGHGGLLDRLDSLILIFPVVYYFALLKDF</sequence>
<evidence type="ECO:0000256" key="11">
    <source>
        <dbReference type="ARBA" id="ARBA00022692"/>
    </source>
</evidence>
<keyword evidence="14" id="KW-0443">Lipid metabolism</keyword>
<feature type="transmembrane region" description="Helical" evidence="19">
    <location>
        <begin position="61"/>
        <end position="94"/>
    </location>
</feature>
<dbReference type="Proteomes" id="UP000035036">
    <property type="component" value="Chromosome"/>
</dbReference>
<evidence type="ECO:0000256" key="5">
    <source>
        <dbReference type="ARBA" id="ARBA00010185"/>
    </source>
</evidence>
<dbReference type="KEGG" id="gsb:GSUB_10955"/>
<keyword evidence="21" id="KW-1185">Reference proteome</keyword>
<evidence type="ECO:0000256" key="17">
    <source>
        <dbReference type="ARBA" id="ARBA00023264"/>
    </source>
</evidence>
<comment type="subcellular location">
    <subcellularLocation>
        <location evidence="2">Cell membrane</location>
        <topology evidence="2">Multi-pass membrane protein</topology>
    </subcellularLocation>
</comment>
<dbReference type="GO" id="GO:0005886">
    <property type="term" value="C:plasma membrane"/>
    <property type="evidence" value="ECO:0007669"/>
    <property type="project" value="UniProtKB-SubCell"/>
</dbReference>
<dbReference type="GO" id="GO:0016024">
    <property type="term" value="P:CDP-diacylglycerol biosynthetic process"/>
    <property type="evidence" value="ECO:0007669"/>
    <property type="project" value="UniProtKB-UniPathway"/>
</dbReference>
<evidence type="ECO:0000256" key="7">
    <source>
        <dbReference type="ARBA" id="ARBA00019373"/>
    </source>
</evidence>
<dbReference type="STRING" id="483547.GSUB_10955"/>
<protein>
    <recommendedName>
        <fullName evidence="7 18">Phosphatidate cytidylyltransferase</fullName>
        <ecNumber evidence="6 18">2.7.7.41</ecNumber>
    </recommendedName>
</protein>
<evidence type="ECO:0000256" key="10">
    <source>
        <dbReference type="ARBA" id="ARBA00022679"/>
    </source>
</evidence>
<evidence type="ECO:0000313" key="21">
    <source>
        <dbReference type="Proteomes" id="UP000035036"/>
    </source>
</evidence>
<evidence type="ECO:0000256" key="18">
    <source>
        <dbReference type="RuleBase" id="RU003938"/>
    </source>
</evidence>
<evidence type="ECO:0000256" key="1">
    <source>
        <dbReference type="ARBA" id="ARBA00001698"/>
    </source>
</evidence>
<proteinExistence type="inferred from homology"/>
<dbReference type="PANTHER" id="PTHR46382">
    <property type="entry name" value="PHOSPHATIDATE CYTIDYLYLTRANSFERASE"/>
    <property type="match status" value="1"/>
</dbReference>
<dbReference type="PROSITE" id="PS01315">
    <property type="entry name" value="CDS"/>
    <property type="match status" value="1"/>
</dbReference>
<evidence type="ECO:0000313" key="20">
    <source>
        <dbReference type="EMBL" id="AJF06975.1"/>
    </source>
</evidence>
<feature type="transmembrane region" description="Helical" evidence="19">
    <location>
        <begin position="199"/>
        <end position="219"/>
    </location>
</feature>
<feature type="transmembrane region" description="Helical" evidence="19">
    <location>
        <begin position="12"/>
        <end position="39"/>
    </location>
</feature>
<evidence type="ECO:0000256" key="6">
    <source>
        <dbReference type="ARBA" id="ARBA00012487"/>
    </source>
</evidence>
<keyword evidence="16" id="KW-0594">Phospholipid biosynthesis</keyword>
<evidence type="ECO:0000256" key="8">
    <source>
        <dbReference type="ARBA" id="ARBA00022475"/>
    </source>
</evidence>
<dbReference type="AlphaFoldDB" id="A0A0B5FS56"/>
<evidence type="ECO:0000256" key="12">
    <source>
        <dbReference type="ARBA" id="ARBA00022695"/>
    </source>
</evidence>
<dbReference type="EMBL" id="CP010311">
    <property type="protein sequence ID" value="AJF06975.1"/>
    <property type="molecule type" value="Genomic_DNA"/>
</dbReference>
<keyword evidence="9" id="KW-0444">Lipid biosynthesis</keyword>
<feature type="transmembrane region" description="Helical" evidence="19">
    <location>
        <begin position="106"/>
        <end position="128"/>
    </location>
</feature>
<dbReference type="PANTHER" id="PTHR46382:SF1">
    <property type="entry name" value="PHOSPHATIDATE CYTIDYLYLTRANSFERASE"/>
    <property type="match status" value="1"/>
</dbReference>
<comment type="similarity">
    <text evidence="5 18">Belongs to the CDS family.</text>
</comment>
<organism evidence="20 21">
    <name type="scientific">Geoalkalibacter subterraneus</name>
    <dbReference type="NCBI Taxonomy" id="483547"/>
    <lineage>
        <taxon>Bacteria</taxon>
        <taxon>Pseudomonadati</taxon>
        <taxon>Thermodesulfobacteriota</taxon>
        <taxon>Desulfuromonadia</taxon>
        <taxon>Desulfuromonadales</taxon>
        <taxon>Geoalkalibacteraceae</taxon>
        <taxon>Geoalkalibacter</taxon>
    </lineage>
</organism>
<dbReference type="EC" id="2.7.7.41" evidence="6 18"/>
<comment type="pathway">
    <text evidence="3 18">Phospholipid metabolism; CDP-diacylglycerol biosynthesis; CDP-diacylglycerol from sn-glycerol 3-phosphate: step 3/3.</text>
</comment>
<evidence type="ECO:0000256" key="2">
    <source>
        <dbReference type="ARBA" id="ARBA00004651"/>
    </source>
</evidence>
<comment type="catalytic activity">
    <reaction evidence="1 18">
        <text>a 1,2-diacyl-sn-glycero-3-phosphate + CTP + H(+) = a CDP-1,2-diacyl-sn-glycerol + diphosphate</text>
        <dbReference type="Rhea" id="RHEA:16229"/>
        <dbReference type="ChEBI" id="CHEBI:15378"/>
        <dbReference type="ChEBI" id="CHEBI:33019"/>
        <dbReference type="ChEBI" id="CHEBI:37563"/>
        <dbReference type="ChEBI" id="CHEBI:58332"/>
        <dbReference type="ChEBI" id="CHEBI:58608"/>
        <dbReference type="EC" id="2.7.7.41"/>
    </reaction>
</comment>
<keyword evidence="15 19" id="KW-0472">Membrane</keyword>
<dbReference type="InterPro" id="IPR000374">
    <property type="entry name" value="PC_trans"/>
</dbReference>
<keyword evidence="12 18" id="KW-0548">Nucleotidyltransferase</keyword>
<keyword evidence="13 19" id="KW-1133">Transmembrane helix</keyword>
<evidence type="ECO:0000256" key="16">
    <source>
        <dbReference type="ARBA" id="ARBA00023209"/>
    </source>
</evidence>
<evidence type="ECO:0000256" key="9">
    <source>
        <dbReference type="ARBA" id="ARBA00022516"/>
    </source>
</evidence>
<dbReference type="Pfam" id="PF01148">
    <property type="entry name" value="CTP_transf_1"/>
    <property type="match status" value="1"/>
</dbReference>
<evidence type="ECO:0000256" key="15">
    <source>
        <dbReference type="ARBA" id="ARBA00023136"/>
    </source>
</evidence>
<evidence type="ECO:0000256" key="3">
    <source>
        <dbReference type="ARBA" id="ARBA00005119"/>
    </source>
</evidence>
<comment type="pathway">
    <text evidence="4">Lipid metabolism.</text>
</comment>
<evidence type="ECO:0000256" key="19">
    <source>
        <dbReference type="SAM" id="Phobius"/>
    </source>
</evidence>
<evidence type="ECO:0000256" key="14">
    <source>
        <dbReference type="ARBA" id="ARBA00023098"/>
    </source>
</evidence>